<feature type="non-terminal residue" evidence="1">
    <location>
        <position position="52"/>
    </location>
</feature>
<comment type="caution">
    <text evidence="1">The sequence shown here is derived from an EMBL/GenBank/DDBJ whole genome shotgun (WGS) entry which is preliminary data.</text>
</comment>
<sequence>MIQGFIDGIKKMLGNLADAAKNVGNKIKEFLHFSRPDKGPLREYEKWMPDMV</sequence>
<reference evidence="1" key="1">
    <citation type="journal article" date="2013" name="Environ. Microbiol.">
        <title>Microbiota from the distal guts of lean and obese adolescents exhibit partial functional redundancy besides clear differences in community structure.</title>
        <authorList>
            <person name="Ferrer M."/>
            <person name="Ruiz A."/>
            <person name="Lanza F."/>
            <person name="Haange S.B."/>
            <person name="Oberbach A."/>
            <person name="Till H."/>
            <person name="Bargiela R."/>
            <person name="Campoy C."/>
            <person name="Segura M.T."/>
            <person name="Richter M."/>
            <person name="von Bergen M."/>
            <person name="Seifert J."/>
            <person name="Suarez A."/>
        </authorList>
    </citation>
    <scope>NUCLEOTIDE SEQUENCE</scope>
</reference>
<gene>
    <name evidence="1" type="ORF">OBE_09770</name>
</gene>
<organism evidence="1">
    <name type="scientific">human gut metagenome</name>
    <dbReference type="NCBI Taxonomy" id="408170"/>
    <lineage>
        <taxon>unclassified sequences</taxon>
        <taxon>metagenomes</taxon>
        <taxon>organismal metagenomes</taxon>
    </lineage>
</organism>
<name>K1SYJ9_9ZZZZ</name>
<dbReference type="EMBL" id="AJWZ01006759">
    <property type="protein sequence ID" value="EKC58880.1"/>
    <property type="molecule type" value="Genomic_DNA"/>
</dbReference>
<protein>
    <submittedName>
        <fullName evidence="1">Uncharacterized protein</fullName>
    </submittedName>
</protein>
<evidence type="ECO:0000313" key="1">
    <source>
        <dbReference type="EMBL" id="EKC58880.1"/>
    </source>
</evidence>
<dbReference type="AlphaFoldDB" id="K1SYJ9"/>
<proteinExistence type="predicted"/>
<accession>K1SYJ9</accession>